<organism evidence="1 2">
    <name type="scientific">Hyalomma asiaticum</name>
    <name type="common">Tick</name>
    <dbReference type="NCBI Taxonomy" id="266040"/>
    <lineage>
        <taxon>Eukaryota</taxon>
        <taxon>Metazoa</taxon>
        <taxon>Ecdysozoa</taxon>
        <taxon>Arthropoda</taxon>
        <taxon>Chelicerata</taxon>
        <taxon>Arachnida</taxon>
        <taxon>Acari</taxon>
        <taxon>Parasitiformes</taxon>
        <taxon>Ixodida</taxon>
        <taxon>Ixodoidea</taxon>
        <taxon>Ixodidae</taxon>
        <taxon>Hyalomminae</taxon>
        <taxon>Hyalomma</taxon>
    </lineage>
</organism>
<protein>
    <submittedName>
        <fullName evidence="1">Uncharacterized protein</fullName>
    </submittedName>
</protein>
<accession>A0ACB7RK20</accession>
<comment type="caution">
    <text evidence="1">The sequence shown here is derived from an EMBL/GenBank/DDBJ whole genome shotgun (WGS) entry which is preliminary data.</text>
</comment>
<dbReference type="EMBL" id="CM023489">
    <property type="protein sequence ID" value="KAH6922981.1"/>
    <property type="molecule type" value="Genomic_DNA"/>
</dbReference>
<reference evidence="1" key="1">
    <citation type="submission" date="2020-05" db="EMBL/GenBank/DDBJ databases">
        <title>Large-scale comparative analyses of tick genomes elucidate their genetic diversity and vector capacities.</title>
        <authorList>
            <person name="Jia N."/>
            <person name="Wang J."/>
            <person name="Shi W."/>
            <person name="Du L."/>
            <person name="Sun Y."/>
            <person name="Zhan W."/>
            <person name="Jiang J."/>
            <person name="Wang Q."/>
            <person name="Zhang B."/>
            <person name="Ji P."/>
            <person name="Sakyi L.B."/>
            <person name="Cui X."/>
            <person name="Yuan T."/>
            <person name="Jiang B."/>
            <person name="Yang W."/>
            <person name="Lam T.T.-Y."/>
            <person name="Chang Q."/>
            <person name="Ding S."/>
            <person name="Wang X."/>
            <person name="Zhu J."/>
            <person name="Ruan X."/>
            <person name="Zhao L."/>
            <person name="Wei J."/>
            <person name="Que T."/>
            <person name="Du C."/>
            <person name="Cheng J."/>
            <person name="Dai P."/>
            <person name="Han X."/>
            <person name="Huang E."/>
            <person name="Gao Y."/>
            <person name="Liu J."/>
            <person name="Shao H."/>
            <person name="Ye R."/>
            <person name="Li L."/>
            <person name="Wei W."/>
            <person name="Wang X."/>
            <person name="Wang C."/>
            <person name="Yang T."/>
            <person name="Huo Q."/>
            <person name="Li W."/>
            <person name="Guo W."/>
            <person name="Chen H."/>
            <person name="Zhou L."/>
            <person name="Ni X."/>
            <person name="Tian J."/>
            <person name="Zhou Y."/>
            <person name="Sheng Y."/>
            <person name="Liu T."/>
            <person name="Pan Y."/>
            <person name="Xia L."/>
            <person name="Li J."/>
            <person name="Zhao F."/>
            <person name="Cao W."/>
        </authorList>
    </citation>
    <scope>NUCLEOTIDE SEQUENCE</scope>
    <source>
        <strain evidence="1">Hyas-2018</strain>
    </source>
</reference>
<evidence type="ECO:0000313" key="2">
    <source>
        <dbReference type="Proteomes" id="UP000821845"/>
    </source>
</evidence>
<proteinExistence type="predicted"/>
<keyword evidence="2" id="KW-1185">Reference proteome</keyword>
<sequence>MDRACTFRALLLFVIGFGIPSVYVLSAMAYRLYYDFEAVVYKEEGVTNVFTSISRVTATPPWSVGWVIATVVHLICTVLTNDDFAYFWHVREKLLPQEQREVYRSAVEYARQLHWLRAVALFLISVVTVQYSLKTHFMLVTTYFVADVLYLRTVDDLEADLLACCKDSMVARVYLHHRSSNNVMKVMTVCILLNMVFLFFGTFSYGRAQILVKSTCSFPHLSGKPTWTGPRADARYKCRPGTPAHLADPRWCRQLRLSQGQIHLRLSRAVFSALDSTRNWIVSLTVQLRIASYSCAVLCSGVLGHEGVT</sequence>
<dbReference type="Proteomes" id="UP000821845">
    <property type="component" value="Chromosome 9"/>
</dbReference>
<name>A0ACB7RK20_HYAAI</name>
<evidence type="ECO:0000313" key="1">
    <source>
        <dbReference type="EMBL" id="KAH6922981.1"/>
    </source>
</evidence>
<gene>
    <name evidence="1" type="ORF">HPB50_020406</name>
</gene>